<dbReference type="HOGENOM" id="CLU_2974475_0_0_3"/>
<evidence type="ECO:0000313" key="1">
    <source>
        <dbReference type="EMBL" id="EGJ29061.1"/>
    </source>
</evidence>
<dbReference type="InterPro" id="IPR022789">
    <property type="entry name" value="ParD"/>
</dbReference>
<reference evidence="2" key="1">
    <citation type="journal article" date="2011" name="Proc. Natl. Acad. Sci. U.S.A.">
        <title>Genomic insights into the physiology and ecology of the marine filamentous cyanobacterium Lyngbya majuscula.</title>
        <authorList>
            <person name="Jones A.C."/>
            <person name="Monroe E.A."/>
            <person name="Podell S."/>
            <person name="Hess W.R."/>
            <person name="Klages S."/>
            <person name="Esquenazi E."/>
            <person name="Niessen S."/>
            <person name="Hoover H."/>
            <person name="Rothmann M."/>
            <person name="Lasken R.S."/>
            <person name="Yates J.R.III."/>
            <person name="Reinhardt R."/>
            <person name="Kube M."/>
            <person name="Burkart M.D."/>
            <person name="Allen E.E."/>
            <person name="Dorrestein P.C."/>
            <person name="Gerwick W.H."/>
            <person name="Gerwick L."/>
        </authorList>
    </citation>
    <scope>NUCLEOTIDE SEQUENCE [LARGE SCALE GENOMIC DNA]</scope>
    <source>
        <strain evidence="2">3L</strain>
    </source>
</reference>
<organism evidence="1 2">
    <name type="scientific">Moorena producens 3L</name>
    <dbReference type="NCBI Taxonomy" id="489825"/>
    <lineage>
        <taxon>Bacteria</taxon>
        <taxon>Bacillati</taxon>
        <taxon>Cyanobacteriota</taxon>
        <taxon>Cyanophyceae</taxon>
        <taxon>Coleofasciculales</taxon>
        <taxon>Coleofasciculaceae</taxon>
        <taxon>Moorena</taxon>
    </lineage>
</organism>
<dbReference type="Proteomes" id="UP000003959">
    <property type="component" value="Unassembled WGS sequence"/>
</dbReference>
<proteinExistence type="predicted"/>
<gene>
    <name evidence="1" type="ORF">LYNGBM3L_66000</name>
</gene>
<evidence type="ECO:0000313" key="2">
    <source>
        <dbReference type="Proteomes" id="UP000003959"/>
    </source>
</evidence>
<dbReference type="AlphaFoldDB" id="F4Y1B9"/>
<dbReference type="EMBL" id="GL890970">
    <property type="protein sequence ID" value="EGJ29061.1"/>
    <property type="molecule type" value="Genomic_DNA"/>
</dbReference>
<accession>F4Y1B9</accession>
<sequence>MLERSLPDVPINPELSSEEALAQLSAFLKPRIEAAEWGEFSPSTFPDIKQKARNNIQS</sequence>
<protein>
    <submittedName>
        <fullName evidence="1">Uncharacterized protein</fullName>
    </submittedName>
</protein>
<dbReference type="Pfam" id="PF09386">
    <property type="entry name" value="ParD"/>
    <property type="match status" value="1"/>
</dbReference>
<name>F4Y1B9_9CYAN</name>
<keyword evidence="2" id="KW-1185">Reference proteome</keyword>